<protein>
    <submittedName>
        <fullName evidence="1">Uncharacterized protein</fullName>
    </submittedName>
</protein>
<dbReference type="AlphaFoldDB" id="A0ABF7QKC3"/>
<organism evidence="1 2">
    <name type="scientific">Rhizobium leguminosarum bv. trifolii (strain WSM2304)</name>
    <dbReference type="NCBI Taxonomy" id="395492"/>
    <lineage>
        <taxon>Bacteria</taxon>
        <taxon>Pseudomonadati</taxon>
        <taxon>Pseudomonadota</taxon>
        <taxon>Alphaproteobacteria</taxon>
        <taxon>Hyphomicrobiales</taxon>
        <taxon>Rhizobiaceae</taxon>
        <taxon>Rhizobium/Agrobacterium group</taxon>
        <taxon>Rhizobium</taxon>
    </lineage>
</organism>
<evidence type="ECO:0000313" key="2">
    <source>
        <dbReference type="Proteomes" id="UP000008330"/>
    </source>
</evidence>
<reference evidence="1 2" key="1">
    <citation type="journal article" date="2010" name="Stand. Genomic Sci.">
        <title>Complete genome sequence of Rhizobium leguminosarum bv trifolii strain WSM2304, an effective microsymbiont of the South American clover Trifolium polymorphum.</title>
        <authorList>
            <person name="Reeve W."/>
            <person name="O'Hara G."/>
            <person name="Chain P."/>
            <person name="Ardley J."/>
            <person name="Brau L."/>
            <person name="Nandesena K."/>
            <person name="Tiwari R."/>
            <person name="Malfatti S."/>
            <person name="Kiss H."/>
            <person name="Lapidus A."/>
            <person name="Copeland A."/>
            <person name="Nolan M."/>
            <person name="Land M."/>
            <person name="Ivanova N."/>
            <person name="Mavromatis K."/>
            <person name="Markowitz V."/>
            <person name="Kyrpides N."/>
            <person name="Melino V."/>
            <person name="Denton M."/>
            <person name="Yates R."/>
            <person name="Howieson J."/>
        </authorList>
    </citation>
    <scope>NUCLEOTIDE SEQUENCE [LARGE SCALE GENOMIC DNA]</scope>
    <source>
        <strain evidence="1 2">WSM2304</strain>
    </source>
</reference>
<dbReference type="Proteomes" id="UP000008330">
    <property type="component" value="Chromosome"/>
</dbReference>
<sequence>MFIELYRSDDEIPAIYDAYLDKEGTLWGMSPQPPQLHDLIQVVVEATGPNMTKAQHDAVNFLIKFNNARAVDRFTYVPSPVGNFHFYTIEPYYHL</sequence>
<accession>A0ABF7QKC3</accession>
<dbReference type="RefSeq" id="WP_012557216.1">
    <property type="nucleotide sequence ID" value="NC_011369.1"/>
</dbReference>
<name>A0ABF7QKC3_RHILW</name>
<dbReference type="KEGG" id="rlt:Rleg2_1120"/>
<keyword evidence="2" id="KW-1185">Reference proteome</keyword>
<proteinExistence type="predicted"/>
<dbReference type="EMBL" id="CP001191">
    <property type="protein sequence ID" value="ACI54414.1"/>
    <property type="molecule type" value="Genomic_DNA"/>
</dbReference>
<evidence type="ECO:0000313" key="1">
    <source>
        <dbReference type="EMBL" id="ACI54414.1"/>
    </source>
</evidence>
<gene>
    <name evidence="1" type="ordered locus">Rleg2_1120</name>
</gene>